<dbReference type="InParanoid" id="A8NNT0"/>
<dbReference type="GO" id="GO:0004867">
    <property type="term" value="F:serine-type endopeptidase inhibitor activity"/>
    <property type="evidence" value="ECO:0007669"/>
    <property type="project" value="InterPro"/>
</dbReference>
<comment type="caution">
    <text evidence="1">The sequence shown here is derived from an EMBL/GenBank/DDBJ whole genome shotgun (WGS) entry which is preliminary data.</text>
</comment>
<keyword evidence="2" id="KW-1185">Reference proteome</keyword>
<dbReference type="RefSeq" id="XP_001835195.2">
    <property type="nucleotide sequence ID" value="XM_001835143.2"/>
</dbReference>
<dbReference type="AlphaFoldDB" id="A8NNT0"/>
<name>A8NNT0_COPC7</name>
<gene>
    <name evidence="1" type="ORF">CC1G_07337</name>
</gene>
<sequence length="142" mass="15618">MSLQSGNYYIKSYKDLVPLRSLLPKRIANANHWVDSDTRWRVEVSGNGVYQISESGPTSSLLNNAGFGSLLQEISRAMMSGGGAMNGWVVTPASSGEGYLVKHESYQNMGWVLSSESEGQVEVKQLSGDELPEERWKFEAVA</sequence>
<dbReference type="GeneID" id="6011723"/>
<organism evidence="1 2">
    <name type="scientific">Coprinopsis cinerea (strain Okayama-7 / 130 / ATCC MYA-4618 / FGSC 9003)</name>
    <name type="common">Inky cap fungus</name>
    <name type="synonym">Hormographiella aspergillata</name>
    <dbReference type="NCBI Taxonomy" id="240176"/>
    <lineage>
        <taxon>Eukaryota</taxon>
        <taxon>Fungi</taxon>
        <taxon>Dikarya</taxon>
        <taxon>Basidiomycota</taxon>
        <taxon>Agaricomycotina</taxon>
        <taxon>Agaricomycetes</taxon>
        <taxon>Agaricomycetidae</taxon>
        <taxon>Agaricales</taxon>
        <taxon>Agaricineae</taxon>
        <taxon>Psathyrellaceae</taxon>
        <taxon>Coprinopsis</taxon>
    </lineage>
</organism>
<dbReference type="KEGG" id="cci:CC1G_07337"/>
<dbReference type="InterPro" id="IPR031755">
    <property type="entry name" value="Inhibitor_I66"/>
</dbReference>
<proteinExistence type="predicted"/>
<evidence type="ECO:0000313" key="2">
    <source>
        <dbReference type="Proteomes" id="UP000001861"/>
    </source>
</evidence>
<accession>A8NNT0</accession>
<dbReference type="Pfam" id="PF16850">
    <property type="entry name" value="Inhibitor_I66"/>
    <property type="match status" value="1"/>
</dbReference>
<reference evidence="1 2" key="1">
    <citation type="journal article" date="2010" name="Proc. Natl. Acad. Sci. U.S.A.">
        <title>Insights into evolution of multicellular fungi from the assembled chromosomes of the mushroom Coprinopsis cinerea (Coprinus cinereus).</title>
        <authorList>
            <person name="Stajich J.E."/>
            <person name="Wilke S.K."/>
            <person name="Ahren D."/>
            <person name="Au C.H."/>
            <person name="Birren B.W."/>
            <person name="Borodovsky M."/>
            <person name="Burns C."/>
            <person name="Canback B."/>
            <person name="Casselton L.A."/>
            <person name="Cheng C.K."/>
            <person name="Deng J."/>
            <person name="Dietrich F.S."/>
            <person name="Fargo D.C."/>
            <person name="Farman M.L."/>
            <person name="Gathman A.C."/>
            <person name="Goldberg J."/>
            <person name="Guigo R."/>
            <person name="Hoegger P.J."/>
            <person name="Hooker J.B."/>
            <person name="Huggins A."/>
            <person name="James T.Y."/>
            <person name="Kamada T."/>
            <person name="Kilaru S."/>
            <person name="Kodira C."/>
            <person name="Kues U."/>
            <person name="Kupfer D."/>
            <person name="Kwan H.S."/>
            <person name="Lomsadze A."/>
            <person name="Li W."/>
            <person name="Lilly W.W."/>
            <person name="Ma L.J."/>
            <person name="Mackey A.J."/>
            <person name="Manning G."/>
            <person name="Martin F."/>
            <person name="Muraguchi H."/>
            <person name="Natvig D.O."/>
            <person name="Palmerini H."/>
            <person name="Ramesh M.A."/>
            <person name="Rehmeyer C.J."/>
            <person name="Roe B.A."/>
            <person name="Shenoy N."/>
            <person name="Stanke M."/>
            <person name="Ter-Hovhannisyan V."/>
            <person name="Tunlid A."/>
            <person name="Velagapudi R."/>
            <person name="Vision T.J."/>
            <person name="Zeng Q."/>
            <person name="Zolan M.E."/>
            <person name="Pukkila P.J."/>
        </authorList>
    </citation>
    <scope>NUCLEOTIDE SEQUENCE [LARGE SCALE GENOMIC DNA]</scope>
    <source>
        <strain evidence="2">Okayama-7 / 130 / ATCC MYA-4618 / FGSC 9003</strain>
    </source>
</reference>
<dbReference type="Proteomes" id="UP000001861">
    <property type="component" value="Unassembled WGS sequence"/>
</dbReference>
<protein>
    <submittedName>
        <fullName evidence="1">Uncharacterized protein</fullName>
    </submittedName>
</protein>
<dbReference type="VEuPathDB" id="FungiDB:CC1G_07337"/>
<dbReference type="HOGENOM" id="CLU_1815696_0_0_1"/>
<evidence type="ECO:0000313" key="1">
    <source>
        <dbReference type="EMBL" id="EAU86679.2"/>
    </source>
</evidence>
<dbReference type="EMBL" id="AACS02000012">
    <property type="protein sequence ID" value="EAU86679.2"/>
    <property type="molecule type" value="Genomic_DNA"/>
</dbReference>
<dbReference type="Gene3D" id="2.80.10.50">
    <property type="match status" value="1"/>
</dbReference>